<sequence length="287" mass="30072">MASIKLSPALKALIAAPHAHGGPVAARSAADIQATLHRLAASARENGVGKKAWLTLGSAALVTLNSPETLCALYCFATKDASGDSRVKTAAEYAAVMREAGLKTISFSGIPRAINNLGALRECLEPEVASLLSSEPTRQPTPTNLPNILSSAKSLWNSIYDPHSTKLLHKLSQSHPDLPVHILSSHYGPLLADPFGPPPSGHAKVGRILTSVVAIACLRAQGGVGPQVTSHVFGLRKAGEKGSGAELEEKVEGGEWLTTEDGAKWVIEQVDALVQLVQGPTFARAKL</sequence>
<evidence type="ECO:0000313" key="2">
    <source>
        <dbReference type="EMBL" id="PRQ74200.1"/>
    </source>
</evidence>
<accession>A0A0K3CFL5</accession>
<dbReference type="EMBL" id="LCTV02000006">
    <property type="protein sequence ID" value="PRQ74200.1"/>
    <property type="molecule type" value="Genomic_DNA"/>
</dbReference>
<dbReference type="OrthoDB" id="5392202at2759"/>
<name>A0A0K3CFL5_RHOTO</name>
<dbReference type="PANTHER" id="PTHR28180">
    <property type="entry name" value="CONSERVED MITOCHONDRIAL PROTEIN-RELATED"/>
    <property type="match status" value="1"/>
</dbReference>
<evidence type="ECO:0000313" key="3">
    <source>
        <dbReference type="Proteomes" id="UP000199069"/>
    </source>
</evidence>
<dbReference type="InterPro" id="IPR052999">
    <property type="entry name" value="PTS1_Protein"/>
</dbReference>
<dbReference type="STRING" id="5286.A0A0K3CFL5"/>
<dbReference type="Proteomes" id="UP000239560">
    <property type="component" value="Unassembled WGS sequence"/>
</dbReference>
<dbReference type="Gene3D" id="1.20.1290.10">
    <property type="entry name" value="AhpD-like"/>
    <property type="match status" value="1"/>
</dbReference>
<dbReference type="PANTHER" id="PTHR28180:SF2">
    <property type="entry name" value="PEROXISOMAL PROTEIN 2"/>
    <property type="match status" value="1"/>
</dbReference>
<evidence type="ECO:0000313" key="1">
    <source>
        <dbReference type="EMBL" id="CTR07285.1"/>
    </source>
</evidence>
<organism evidence="1 3">
    <name type="scientific">Rhodotorula toruloides</name>
    <name type="common">Yeast</name>
    <name type="synonym">Rhodosporidium toruloides</name>
    <dbReference type="NCBI Taxonomy" id="5286"/>
    <lineage>
        <taxon>Eukaryota</taxon>
        <taxon>Fungi</taxon>
        <taxon>Dikarya</taxon>
        <taxon>Basidiomycota</taxon>
        <taxon>Pucciniomycotina</taxon>
        <taxon>Microbotryomycetes</taxon>
        <taxon>Sporidiobolales</taxon>
        <taxon>Sporidiobolaceae</taxon>
        <taxon>Rhodotorula</taxon>
    </lineage>
</organism>
<dbReference type="EMBL" id="CWKI01000006">
    <property type="protein sequence ID" value="CTR07285.1"/>
    <property type="molecule type" value="Genomic_DNA"/>
</dbReference>
<gene>
    <name evidence="1" type="primary">FGENESH: predicted gene_6.68</name>
    <name evidence="2" type="ORF">AAT19DRAFT_14553</name>
    <name evidence="1" type="ORF">BN2166_0031460</name>
</gene>
<dbReference type="Proteomes" id="UP000199069">
    <property type="component" value="Unassembled WGS sequence"/>
</dbReference>
<evidence type="ECO:0000313" key="4">
    <source>
        <dbReference type="Proteomes" id="UP000239560"/>
    </source>
</evidence>
<reference evidence="2 4" key="2">
    <citation type="journal article" date="2018" name="Elife">
        <title>Functional genomics of lipid metabolism in the oleaginous yeast Rhodosporidium toruloides.</title>
        <authorList>
            <person name="Coradetti S.T."/>
            <person name="Pinel D."/>
            <person name="Geiselman G."/>
            <person name="Ito M."/>
            <person name="Mondo S."/>
            <person name="Reilly M.C."/>
            <person name="Cheng Y.F."/>
            <person name="Bauer S."/>
            <person name="Grigoriev I."/>
            <person name="Gladden J.M."/>
            <person name="Simmons B.A."/>
            <person name="Brem R."/>
            <person name="Arkin A.P."/>
            <person name="Skerker J.M."/>
        </authorList>
    </citation>
    <scope>NUCLEOTIDE SEQUENCE [LARGE SCALE GENOMIC DNA]</scope>
    <source>
        <strain evidence="2 4">NBRC 0880</strain>
    </source>
</reference>
<dbReference type="OMA" id="ILNCHYG"/>
<protein>
    <submittedName>
        <fullName evidence="1 2">Mitochondrial protein</fullName>
    </submittedName>
</protein>
<dbReference type="AlphaFoldDB" id="A0A0K3CFL5"/>
<dbReference type="SUPFAM" id="SSF69118">
    <property type="entry name" value="AhpD-like"/>
    <property type="match status" value="1"/>
</dbReference>
<proteinExistence type="predicted"/>
<reference evidence="1 3" key="1">
    <citation type="submission" date="2015-07" db="EMBL/GenBank/DDBJ databases">
        <authorList>
            <person name="Cajimat M.N.B."/>
            <person name="Milazzo M.L."/>
            <person name="Fulhorst C.F."/>
        </authorList>
    </citation>
    <scope>NUCLEOTIDE SEQUENCE [LARGE SCALE GENOMIC DNA]</scope>
    <source>
        <strain evidence="1">Single colony</strain>
    </source>
</reference>
<keyword evidence="3" id="KW-1185">Reference proteome</keyword>
<dbReference type="InterPro" id="IPR029032">
    <property type="entry name" value="AhpD-like"/>
</dbReference>